<evidence type="ECO:0000256" key="2">
    <source>
        <dbReference type="SAM" id="Phobius"/>
    </source>
</evidence>
<keyword evidence="2" id="KW-1133">Transmembrane helix</keyword>
<evidence type="ECO:0000256" key="1">
    <source>
        <dbReference type="SAM" id="MobiDB-lite"/>
    </source>
</evidence>
<keyword evidence="2" id="KW-0472">Membrane</keyword>
<proteinExistence type="predicted"/>
<gene>
    <name evidence="3" type="ORF">GSH16_00175</name>
</gene>
<name>A0A6B0TS47_9RHOB</name>
<dbReference type="EMBL" id="WUWG01000001">
    <property type="protein sequence ID" value="MXU63843.1"/>
    <property type="molecule type" value="Genomic_DNA"/>
</dbReference>
<dbReference type="InterPro" id="IPR025961">
    <property type="entry name" value="Metal_resist"/>
</dbReference>
<feature type="region of interest" description="Disordered" evidence="1">
    <location>
        <begin position="147"/>
        <end position="170"/>
    </location>
</feature>
<reference evidence="3 4" key="1">
    <citation type="submission" date="2019-12" db="EMBL/GenBank/DDBJ databases">
        <title>Strain KN286 was isolated from seawater, which was collected from Caroline Seamount in the tropical western Pacific.</title>
        <authorList>
            <person name="Wang Q."/>
        </authorList>
    </citation>
    <scope>NUCLEOTIDE SEQUENCE [LARGE SCALE GENOMIC DNA]</scope>
    <source>
        <strain evidence="3 4">KN286</strain>
    </source>
</reference>
<protein>
    <submittedName>
        <fullName evidence="3">Periplasmic heavy metal sensor</fullName>
    </submittedName>
</protein>
<dbReference type="Pfam" id="PF13801">
    <property type="entry name" value="Metal_resist"/>
    <property type="match status" value="1"/>
</dbReference>
<dbReference type="AlphaFoldDB" id="A0A6B0TS47"/>
<comment type="caution">
    <text evidence="3">The sequence shown here is derived from an EMBL/GenBank/DDBJ whole genome shotgun (WGS) entry which is preliminary data.</text>
</comment>
<feature type="transmembrane region" description="Helical" evidence="2">
    <location>
        <begin position="20"/>
        <end position="44"/>
    </location>
</feature>
<sequence>MVAQATETPPPPGNPRWPLWLKLTLLGSLCLNMVLIGLLAGFALRGPMQRNAAIPPAADTLRLVVSAMPADARGALRRTIRRDLPDMRRARGGDPRDALVTVLTADPFDPAAMAALFDGQRARAESATAALHGALATRIAELSPEERAAMAERIANAPRRGPGGRDGKKD</sequence>
<evidence type="ECO:0000313" key="3">
    <source>
        <dbReference type="EMBL" id="MXU63843.1"/>
    </source>
</evidence>
<organism evidence="3 4">
    <name type="scientific">Oceanomicrobium pacificus</name>
    <dbReference type="NCBI Taxonomy" id="2692916"/>
    <lineage>
        <taxon>Bacteria</taxon>
        <taxon>Pseudomonadati</taxon>
        <taxon>Pseudomonadota</taxon>
        <taxon>Alphaproteobacteria</taxon>
        <taxon>Rhodobacterales</taxon>
        <taxon>Paracoccaceae</taxon>
        <taxon>Oceanomicrobium</taxon>
    </lineage>
</organism>
<evidence type="ECO:0000313" key="4">
    <source>
        <dbReference type="Proteomes" id="UP000436016"/>
    </source>
</evidence>
<accession>A0A6B0TS47</accession>
<dbReference type="Proteomes" id="UP000436016">
    <property type="component" value="Unassembled WGS sequence"/>
</dbReference>
<keyword evidence="2" id="KW-0812">Transmembrane</keyword>
<dbReference type="RefSeq" id="WP_160850843.1">
    <property type="nucleotide sequence ID" value="NZ_WUWG01000001.1"/>
</dbReference>
<keyword evidence="4" id="KW-1185">Reference proteome</keyword>